<dbReference type="Gene3D" id="1.20.910.10">
    <property type="entry name" value="Heme oxygenase-like"/>
    <property type="match status" value="1"/>
</dbReference>
<accession>A0A4Q7AXL7</accession>
<gene>
    <name evidence="1" type="ORF">EXE25_07420</name>
</gene>
<comment type="caution">
    <text evidence="1">The sequence shown here is derived from an EMBL/GenBank/DDBJ whole genome shotgun (WGS) entry which is preliminary data.</text>
</comment>
<dbReference type="InterPro" id="IPR016084">
    <property type="entry name" value="Haem_Oase-like_multi-hlx"/>
</dbReference>
<protein>
    <recommendedName>
        <fullName evidence="3">Iron-containing redox enzyme family protein</fullName>
    </recommendedName>
</protein>
<reference evidence="1 2" key="1">
    <citation type="submission" date="2019-02" db="EMBL/GenBank/DDBJ databases">
        <title>The Batch Genome Submission of Acinetobacter spp. strains.</title>
        <authorList>
            <person name="Qin J."/>
            <person name="Hu Y."/>
            <person name="Ye H."/>
            <person name="Wei L."/>
            <person name="Feng Y."/>
            <person name="Zong Z."/>
        </authorList>
    </citation>
    <scope>NUCLEOTIDE SEQUENCE [LARGE SCALE GENOMIC DNA]</scope>
    <source>
        <strain evidence="1 2">WCHABo060081</strain>
    </source>
</reference>
<sequence>MNTFSFTQSEQTRTELLHFIQNSLNAELWKTNTQAVNALKQSIADHALFQHPMLQKLHQCQLSLEQLKFIHLNYFTAIVKNFTDALSMAIYQACSLEKCPNIDAGKRIASKIYARYLLSLNLMDELGFNTRQLEKSSAAKSHLVYFLTLLQQLNLDPANHQQTEPEAFALAQFIQKHINSYADLLLILACTELQVIKFSEALRNNMSVYDRLFTEGYYACHGIAEQGSAELANDDNHEDDIWALLTQCYSQENELHFMQLQSEYLELWNHFWSKMQPHAASLETL</sequence>
<dbReference type="RefSeq" id="WP_130145117.1">
    <property type="nucleotide sequence ID" value="NZ_SGSU01000007.1"/>
</dbReference>
<dbReference type="AlphaFoldDB" id="A0A4Q7AXL7"/>
<dbReference type="EMBL" id="SGSU01000007">
    <property type="protein sequence ID" value="RZG67343.1"/>
    <property type="molecule type" value="Genomic_DNA"/>
</dbReference>
<dbReference type="SUPFAM" id="SSF48613">
    <property type="entry name" value="Heme oxygenase-like"/>
    <property type="match status" value="1"/>
</dbReference>
<proteinExistence type="predicted"/>
<evidence type="ECO:0000313" key="2">
    <source>
        <dbReference type="Proteomes" id="UP000293483"/>
    </source>
</evidence>
<name>A0A4Q7AXL7_9GAMM</name>
<evidence type="ECO:0000313" key="1">
    <source>
        <dbReference type="EMBL" id="RZG67343.1"/>
    </source>
</evidence>
<dbReference type="Proteomes" id="UP000293483">
    <property type="component" value="Unassembled WGS sequence"/>
</dbReference>
<organism evidence="1 2">
    <name type="scientific">Acinetobacter bouvetii</name>
    <dbReference type="NCBI Taxonomy" id="202951"/>
    <lineage>
        <taxon>Bacteria</taxon>
        <taxon>Pseudomonadati</taxon>
        <taxon>Pseudomonadota</taxon>
        <taxon>Gammaproteobacteria</taxon>
        <taxon>Moraxellales</taxon>
        <taxon>Moraxellaceae</taxon>
        <taxon>Acinetobacter</taxon>
    </lineage>
</organism>
<evidence type="ECO:0008006" key="3">
    <source>
        <dbReference type="Google" id="ProtNLM"/>
    </source>
</evidence>